<comment type="function">
    <text evidence="8 10">Metal-dependent phosphatase that shows phosphatase activity against several substrates, including fructose-1-phosphate and fructose-6-phosphate. Its preference for fructose-1-phosphate, a strong glycating agent that causes DNA damage rather than a canonical yeast metabolite, suggests a damage-control function in hexose phosphate metabolism. Has also been shown to have O-methyltransferase activity that methylates glutamate residues of target proteins to form gamma-glutamyl methyl ester residues. Possibly methylates PCNA, suggesting it is involved in the DNA damage response.</text>
</comment>
<dbReference type="AlphaFoldDB" id="A0A034W941"/>
<keyword evidence="4" id="KW-0533">Nickel</keyword>
<dbReference type="EMBL" id="GAKP01008297">
    <property type="protein sequence ID" value="JAC50655.1"/>
    <property type="molecule type" value="Transcribed_RNA"/>
</dbReference>
<dbReference type="GO" id="GO:0005634">
    <property type="term" value="C:nucleus"/>
    <property type="evidence" value="ECO:0007669"/>
    <property type="project" value="TreeGrafter"/>
</dbReference>
<evidence type="ECO:0000313" key="12">
    <source>
        <dbReference type="EMBL" id="JAC50655.1"/>
    </source>
</evidence>
<dbReference type="InterPro" id="IPR002791">
    <property type="entry name" value="ARMT1-like_metal-bd"/>
</dbReference>
<comment type="similarity">
    <text evidence="3 10">Belongs to the damage-control phosphatase family. Sugar phosphate phosphatase III subfamily.</text>
</comment>
<evidence type="ECO:0000256" key="4">
    <source>
        <dbReference type="ARBA" id="ARBA00022596"/>
    </source>
</evidence>
<dbReference type="Gene3D" id="1.20.930.60">
    <property type="match status" value="1"/>
</dbReference>
<dbReference type="Gene3D" id="3.40.50.10880">
    <property type="entry name" value="Uncharacterised protein PF01937, DUF89, domain 3"/>
    <property type="match status" value="1"/>
</dbReference>
<comment type="catalytic activity">
    <reaction evidence="9 10">
        <text>beta-D-fructose 6-phosphate = dihydroxyacetone + D-glyceraldehyde 3-phosphate</text>
        <dbReference type="Rhea" id="RHEA:28002"/>
        <dbReference type="ChEBI" id="CHEBI:16016"/>
        <dbReference type="ChEBI" id="CHEBI:57634"/>
        <dbReference type="ChEBI" id="CHEBI:59776"/>
    </reaction>
</comment>
<evidence type="ECO:0000256" key="7">
    <source>
        <dbReference type="ARBA" id="ARBA00023211"/>
    </source>
</evidence>
<reference evidence="12" key="1">
    <citation type="journal article" date="2014" name="BMC Genomics">
        <title>Characterizing the developmental transcriptome of the oriental fruit fly, Bactrocera dorsalis (Diptera: Tephritidae) through comparative genomic analysis with Drosophila melanogaster utilizing modENCODE datasets.</title>
        <authorList>
            <person name="Geib S.M."/>
            <person name="Calla B."/>
            <person name="Hall B."/>
            <person name="Hou S."/>
            <person name="Manoukis N.C."/>
        </authorList>
    </citation>
    <scope>NUCLEOTIDE SEQUENCE</scope>
    <source>
        <strain evidence="12">Punador</strain>
    </source>
</reference>
<comment type="catalytic activity">
    <reaction evidence="1 10">
        <text>L-glutamyl-[protein] + S-adenosyl-L-methionine = [protein]-L-glutamate 5-O-methyl ester + S-adenosyl-L-homocysteine</text>
        <dbReference type="Rhea" id="RHEA:24452"/>
        <dbReference type="Rhea" id="RHEA-COMP:10208"/>
        <dbReference type="Rhea" id="RHEA-COMP:10311"/>
        <dbReference type="ChEBI" id="CHEBI:29973"/>
        <dbReference type="ChEBI" id="CHEBI:57856"/>
        <dbReference type="ChEBI" id="CHEBI:59789"/>
        <dbReference type="ChEBI" id="CHEBI:82795"/>
    </reaction>
</comment>
<keyword evidence="7 10" id="KW-0464">Manganese</keyword>
<evidence type="ECO:0000256" key="8">
    <source>
        <dbReference type="ARBA" id="ARBA00045980"/>
    </source>
</evidence>
<dbReference type="SUPFAM" id="SSF111321">
    <property type="entry name" value="AF1104-like"/>
    <property type="match status" value="1"/>
</dbReference>
<keyword evidence="5 10" id="KW-0479">Metal-binding</keyword>
<dbReference type="GO" id="GO:0046872">
    <property type="term" value="F:metal ion binding"/>
    <property type="evidence" value="ECO:0007669"/>
    <property type="project" value="UniProtKB-UniRule"/>
</dbReference>
<evidence type="ECO:0000256" key="9">
    <source>
        <dbReference type="ARBA" id="ARBA00048809"/>
    </source>
</evidence>
<dbReference type="GO" id="GO:0016462">
    <property type="term" value="F:pyrophosphatase activity"/>
    <property type="evidence" value="ECO:0007669"/>
    <property type="project" value="UniProtKB-ARBA"/>
</dbReference>
<dbReference type="GO" id="GO:0006974">
    <property type="term" value="P:DNA damage response"/>
    <property type="evidence" value="ECO:0007669"/>
    <property type="project" value="TreeGrafter"/>
</dbReference>
<organism evidence="12">
    <name type="scientific">Bactrocera dorsalis</name>
    <name type="common">Oriental fruit fly</name>
    <name type="synonym">Dacus dorsalis</name>
    <dbReference type="NCBI Taxonomy" id="27457"/>
    <lineage>
        <taxon>Eukaryota</taxon>
        <taxon>Metazoa</taxon>
        <taxon>Ecdysozoa</taxon>
        <taxon>Arthropoda</taxon>
        <taxon>Hexapoda</taxon>
        <taxon>Insecta</taxon>
        <taxon>Pterygota</taxon>
        <taxon>Neoptera</taxon>
        <taxon>Endopterygota</taxon>
        <taxon>Diptera</taxon>
        <taxon>Brachycera</taxon>
        <taxon>Muscomorpha</taxon>
        <taxon>Tephritoidea</taxon>
        <taxon>Tephritidae</taxon>
        <taxon>Bactrocera</taxon>
        <taxon>Bactrocera</taxon>
    </lineage>
</organism>
<keyword evidence="10" id="KW-0808">Transferase</keyword>
<dbReference type="GO" id="GO:0030643">
    <property type="term" value="P:intracellular phosphate ion homeostasis"/>
    <property type="evidence" value="ECO:0007669"/>
    <property type="project" value="UniProtKB-ARBA"/>
</dbReference>
<protein>
    <recommendedName>
        <fullName evidence="10">Sugar phosphate phosphatase</fullName>
        <ecNumber evidence="10">2.1.1.-</ecNumber>
        <ecNumber evidence="10">3.1.3.-</ecNumber>
    </recommendedName>
</protein>
<dbReference type="GO" id="GO:0051998">
    <property type="term" value="F:protein carboxyl O-methyltransferase activity"/>
    <property type="evidence" value="ECO:0007669"/>
    <property type="project" value="UniProtKB-UniRule"/>
</dbReference>
<dbReference type="InterPro" id="IPR036075">
    <property type="entry name" value="ARMT-1-like_metal-bd_sf"/>
</dbReference>
<dbReference type="PANTHER" id="PTHR12260">
    <property type="entry name" value="DAMAGE-CONTROL PHOSPHATASE ARMT1"/>
    <property type="match status" value="1"/>
</dbReference>
<dbReference type="RefSeq" id="XP_011206190.2">
    <property type="nucleotide sequence ID" value="XM_011207888.4"/>
</dbReference>
<dbReference type="EC" id="3.1.3.-" evidence="10"/>
<name>A0A034W941_BACDO</name>
<keyword evidence="10" id="KW-0489">Methyltransferase</keyword>
<dbReference type="PANTHER" id="PTHR12260:SF6">
    <property type="entry name" value="DAMAGE-CONTROL PHOSPHATASE ARMT1"/>
    <property type="match status" value="1"/>
</dbReference>
<evidence type="ECO:0000256" key="2">
    <source>
        <dbReference type="ARBA" id="ARBA00001326"/>
    </source>
</evidence>
<proteinExistence type="inferred from homology"/>
<comment type="catalytic activity">
    <reaction evidence="2 10">
        <text>beta-D-fructose 1-phosphate + H2O = D-fructose + phosphate</text>
        <dbReference type="Rhea" id="RHEA:35603"/>
        <dbReference type="ChEBI" id="CHEBI:15377"/>
        <dbReference type="ChEBI" id="CHEBI:37721"/>
        <dbReference type="ChEBI" id="CHEBI:43474"/>
        <dbReference type="ChEBI" id="CHEBI:138881"/>
    </reaction>
</comment>
<sequence length="460" mass="53283">MSSSTSKAPSTEFDAKYGILNLNTPPRSPMCGRYKQSFAYYTLRSRLPITLTSIIDSITKDKDELISKYGEDSREEIKNIIGSISKLKYQLQTDKALEPFVGNEPDIEIWNNFIQNMDEENNSFFKACWLYAECYMYRRLSSFFENSKTLTSFDYFAKQKQNALMNSVVCIEEILNVLQGVEIAYDSFRLMLKLNLWGNRCDLSITSGKQVQLGNNPFDLIRSFDNKILIDNSESVFECLKSANSNKPAVVEFVCDNAGYELFTDFVLADYLIKSKLAEKVRFNLKAIPWFVSDATINDLNWTLYYLQNHSIPILKEYGKRWQELLNNKKFEIAPLDYFWTSPYEYYRMCNINPELYQKLSESRLVIFKGDLNYRKLIGDFSWSCTEQFITCLRGFLPTDFVSLRTVKADLICGLLEGQAEKVFEIDKNWMTTGEYGTIQFISKPTIYDKAAITSSLSME</sequence>
<dbReference type="EMBL" id="GAKP01008286">
    <property type="protein sequence ID" value="JAC50666.1"/>
    <property type="molecule type" value="Transcribed_RNA"/>
</dbReference>
<dbReference type="KEGG" id="bdr:105228181"/>
<dbReference type="RefSeq" id="XP_019846512.2">
    <property type="nucleotide sequence ID" value="XM_019990953.3"/>
</dbReference>
<dbReference type="GO" id="GO:0032259">
    <property type="term" value="P:methylation"/>
    <property type="evidence" value="ECO:0007669"/>
    <property type="project" value="UniProtKB-KW"/>
</dbReference>
<dbReference type="GO" id="GO:0016791">
    <property type="term" value="F:phosphatase activity"/>
    <property type="evidence" value="ECO:0007669"/>
    <property type="project" value="TreeGrafter"/>
</dbReference>
<evidence type="ECO:0000256" key="6">
    <source>
        <dbReference type="ARBA" id="ARBA00022801"/>
    </source>
</evidence>
<keyword evidence="6 10" id="KW-0378">Hydrolase</keyword>
<gene>
    <name evidence="12" type="primary">CF211</name>
</gene>
<evidence type="ECO:0000256" key="10">
    <source>
        <dbReference type="RuleBase" id="RU367030"/>
    </source>
</evidence>
<dbReference type="EMBL" id="GAKP01008289">
    <property type="protein sequence ID" value="JAC50663.1"/>
    <property type="molecule type" value="Transcribed_RNA"/>
</dbReference>
<accession>A0A034W941</accession>
<dbReference type="OrthoDB" id="541375at2759"/>
<dbReference type="FunFam" id="1.20.930.60:FF:000002">
    <property type="entry name" value="Protein-glutamate O-methyltransferase C1393.13"/>
    <property type="match status" value="1"/>
</dbReference>
<dbReference type="EMBL" id="GAKP01008305">
    <property type="protein sequence ID" value="JAC50647.1"/>
    <property type="molecule type" value="Transcribed_RNA"/>
</dbReference>
<comment type="domain">
    <text evidence="10">Subfamily III proteins have a conserved RTxK motif about 40-50 residues from the C-terminus; the threonine may be replaced by serine or cysteine.</text>
</comment>
<evidence type="ECO:0000259" key="11">
    <source>
        <dbReference type="Pfam" id="PF01937"/>
    </source>
</evidence>
<dbReference type="EMBL" id="GAKP01008292">
    <property type="protein sequence ID" value="JAC50660.1"/>
    <property type="molecule type" value="Transcribed_RNA"/>
</dbReference>
<dbReference type="Pfam" id="PF01937">
    <property type="entry name" value="ARMT1-like_dom"/>
    <property type="match status" value="1"/>
</dbReference>
<feature type="domain" description="Damage-control phosphatase ARMT1-like metal-binding" evidence="11">
    <location>
        <begin position="42"/>
        <end position="423"/>
    </location>
</feature>
<evidence type="ECO:0000256" key="3">
    <source>
        <dbReference type="ARBA" id="ARBA00009519"/>
    </source>
</evidence>
<evidence type="ECO:0000256" key="5">
    <source>
        <dbReference type="ARBA" id="ARBA00022723"/>
    </source>
</evidence>
<comment type="cofactor">
    <cofactor evidence="10">
        <name>Mn(2+)</name>
        <dbReference type="ChEBI" id="CHEBI:29035"/>
    </cofactor>
    <cofactor evidence="10">
        <name>Ni(2+)</name>
        <dbReference type="ChEBI" id="CHEBI:49786"/>
    </cofactor>
</comment>
<dbReference type="EMBL" id="GAKP01008302">
    <property type="protein sequence ID" value="JAC50650.1"/>
    <property type="molecule type" value="Transcribed_RNA"/>
</dbReference>
<dbReference type="EC" id="2.1.1.-" evidence="10"/>
<dbReference type="FunFam" id="3.40.50.10880:FF:000005">
    <property type="entry name" value="DUF89-domain-containing protein"/>
    <property type="match status" value="1"/>
</dbReference>
<dbReference type="InterPro" id="IPR039763">
    <property type="entry name" value="ARMT1"/>
</dbReference>
<evidence type="ECO:0000256" key="1">
    <source>
        <dbReference type="ARBA" id="ARBA00000807"/>
    </source>
</evidence>